<dbReference type="EMBL" id="CAJVCH010113411">
    <property type="protein sequence ID" value="CAG7724756.1"/>
    <property type="molecule type" value="Genomic_DNA"/>
</dbReference>
<evidence type="ECO:0000256" key="1">
    <source>
        <dbReference type="SAM" id="MobiDB-lite"/>
    </source>
</evidence>
<comment type="caution">
    <text evidence="2">The sequence shown here is derived from an EMBL/GenBank/DDBJ whole genome shotgun (WGS) entry which is preliminary data.</text>
</comment>
<dbReference type="AlphaFoldDB" id="A0A8J2P426"/>
<evidence type="ECO:0000313" key="3">
    <source>
        <dbReference type="Proteomes" id="UP000708208"/>
    </source>
</evidence>
<dbReference type="Proteomes" id="UP000708208">
    <property type="component" value="Unassembled WGS sequence"/>
</dbReference>
<keyword evidence="3" id="KW-1185">Reference proteome</keyword>
<protein>
    <submittedName>
        <fullName evidence="2">Uncharacterized protein</fullName>
    </submittedName>
</protein>
<feature type="compositionally biased region" description="Low complexity" evidence="1">
    <location>
        <begin position="96"/>
        <end position="111"/>
    </location>
</feature>
<feature type="region of interest" description="Disordered" evidence="1">
    <location>
        <begin position="77"/>
        <end position="117"/>
    </location>
</feature>
<accession>A0A8J2P426</accession>
<gene>
    <name evidence="2" type="ORF">AFUS01_LOCUS13756</name>
</gene>
<proteinExistence type="predicted"/>
<evidence type="ECO:0000313" key="2">
    <source>
        <dbReference type="EMBL" id="CAG7724756.1"/>
    </source>
</evidence>
<organism evidence="2 3">
    <name type="scientific">Allacma fusca</name>
    <dbReference type="NCBI Taxonomy" id="39272"/>
    <lineage>
        <taxon>Eukaryota</taxon>
        <taxon>Metazoa</taxon>
        <taxon>Ecdysozoa</taxon>
        <taxon>Arthropoda</taxon>
        <taxon>Hexapoda</taxon>
        <taxon>Collembola</taxon>
        <taxon>Symphypleona</taxon>
        <taxon>Sminthuridae</taxon>
        <taxon>Allacma</taxon>
    </lineage>
</organism>
<reference evidence="2" key="1">
    <citation type="submission" date="2021-06" db="EMBL/GenBank/DDBJ databases">
        <authorList>
            <person name="Hodson N. C."/>
            <person name="Mongue J. A."/>
            <person name="Jaron S. K."/>
        </authorList>
    </citation>
    <scope>NUCLEOTIDE SEQUENCE</scope>
</reference>
<name>A0A8J2P426_9HEXA</name>
<sequence length="512" mass="57835">MCSRTNPFSQASPYSPSPEVVKTVGRKVQWLLLLNYAETGCLLSRLAEDCNFFYGEDLVPRKVHEVEQLRPKRSRWPRRGVDTIPALGGLNSSADSSVDQNSMSPSSQSSSTLDENSDLRMATKRRCVALGRIDSHCAVKFRNLVNQGRKMQKGFKGKMSKLILRDSIDKGLPKIINDIVDLDGGLTPSPSQSPSSIRNVTTASWVSQLNLLEEAFRPTGLLRSNDFISDEPVRGSISYPFLADKPAKTSEFAENGFSEYNLEQILNKKDRYIRQLTKGIRYQLEIRNVANWTCVVSSGCAARFFFICSSNSKRNVTFKSWKDNREWKWVAVPHLHLPQGTVIYGEILNCATSHTVLNIIDVLYVGGENVGDLEFSARRNKCKQYFRQCYRTIPSAYNIVCISTFSLDQLAVVLYDVHNHSGSFSIKREDILHPSTQWLLFNFQVNEILFLKVEMASVQSIASFRSVMGNRLCWKWISGFDLGVAAKNIQHKGKSVYSETLLAYMRKNASVE</sequence>